<accession>A0ABU7FZH0</accession>
<gene>
    <name evidence="2" type="ORF">SNR37_001716</name>
</gene>
<evidence type="ECO:0000313" key="3">
    <source>
        <dbReference type="Proteomes" id="UP001310248"/>
    </source>
</evidence>
<organism evidence="2 3">
    <name type="scientific">Agarivorans aestuarii</name>
    <dbReference type="NCBI Taxonomy" id="1563703"/>
    <lineage>
        <taxon>Bacteria</taxon>
        <taxon>Pseudomonadati</taxon>
        <taxon>Pseudomonadota</taxon>
        <taxon>Gammaproteobacteria</taxon>
        <taxon>Alteromonadales</taxon>
        <taxon>Alteromonadaceae</taxon>
        <taxon>Agarivorans</taxon>
    </lineage>
</organism>
<name>A0ABU7FZH0_9ALTE</name>
<keyword evidence="1" id="KW-1133">Transmembrane helix</keyword>
<feature type="transmembrane region" description="Helical" evidence="1">
    <location>
        <begin position="27"/>
        <end position="45"/>
    </location>
</feature>
<dbReference type="Proteomes" id="UP001310248">
    <property type="component" value="Unassembled WGS sequence"/>
</dbReference>
<keyword evidence="1" id="KW-0812">Transmembrane</keyword>
<evidence type="ECO:0000313" key="2">
    <source>
        <dbReference type="EMBL" id="MEE1672395.1"/>
    </source>
</evidence>
<proteinExistence type="predicted"/>
<dbReference type="EMBL" id="JAYDYW010000002">
    <property type="protein sequence ID" value="MEE1672395.1"/>
    <property type="molecule type" value="Genomic_DNA"/>
</dbReference>
<reference evidence="2 3" key="2">
    <citation type="submission" date="2023-12" db="EMBL/GenBank/DDBJ databases">
        <authorList>
            <consortium name="Cladostephus spongiosus"/>
            <person name="Lorente B."/>
            <person name="Cabral C."/>
            <person name="Frias J."/>
            <person name="Faria J."/>
            <person name="Toubarro D."/>
        </authorList>
    </citation>
    <scope>NUCLEOTIDE SEQUENCE [LARGE SCALE GENOMIC DNA]</scope>
    <source>
        <strain evidence="2 3">ZMCS4</strain>
    </source>
</reference>
<keyword evidence="1" id="KW-0472">Membrane</keyword>
<protein>
    <submittedName>
        <fullName evidence="2">Uncharacterized protein</fullName>
    </submittedName>
</protein>
<reference evidence="3" key="1">
    <citation type="submission" date="2023-07" db="EMBL/GenBank/DDBJ databases">
        <title>Draft genome sequence of Agarivorans aestuarii strain ZMCS4, a CAZymes producing bacteria isolated from the marine brown algae Clodostephus spongiosus.</title>
        <authorList>
            <person name="Lorente B."/>
            <person name="Cabral C."/>
            <person name="Frias J."/>
            <person name="Faria J."/>
            <person name="Toubarro D."/>
        </authorList>
    </citation>
    <scope>NUCLEOTIDE SEQUENCE [LARGE SCALE GENOMIC DNA]</scope>
    <source>
        <strain evidence="3">ZMCS4</strain>
    </source>
</reference>
<comment type="caution">
    <text evidence="2">The sequence shown here is derived from an EMBL/GenBank/DDBJ whole genome shotgun (WGS) entry which is preliminary data.</text>
</comment>
<evidence type="ECO:0000256" key="1">
    <source>
        <dbReference type="SAM" id="Phobius"/>
    </source>
</evidence>
<keyword evidence="3" id="KW-1185">Reference proteome</keyword>
<sequence>MLRKILLVVIVLSLLIAWFSHDLVRAVFEATAFLAVLVMLGASLLNKSRDTPN</sequence>
<dbReference type="RefSeq" id="WP_163134949.1">
    <property type="nucleotide sequence ID" value="NZ_JAYDYW010000002.1"/>
</dbReference>